<proteinExistence type="predicted"/>
<name>A0A6I3LK17_9FLAO</name>
<sequence>MSLRFITIVLLFTSINTFSFQNKKPCNKAYQHLDDAILSFEKAYRTDHSKDLRNFTNKAKNSLLKAMNAAKECGCTDALSAALDGAIETKKVMKANNFEDALYYVSMSRNYTEEALEYMSDCLLEYEVLFEGKVLDSLPLPKEPHSIIAIDSLGWAK</sequence>
<evidence type="ECO:0000313" key="1">
    <source>
        <dbReference type="EMBL" id="MTG98633.1"/>
    </source>
</evidence>
<dbReference type="OrthoDB" id="1445441at2"/>
<accession>A0A6I3LK17</accession>
<evidence type="ECO:0000313" key="2">
    <source>
        <dbReference type="Proteomes" id="UP000438760"/>
    </source>
</evidence>
<organism evidence="1 2">
    <name type="scientific">Myroides albus</name>
    <dbReference type="NCBI Taxonomy" id="2562892"/>
    <lineage>
        <taxon>Bacteria</taxon>
        <taxon>Pseudomonadati</taxon>
        <taxon>Bacteroidota</taxon>
        <taxon>Flavobacteriia</taxon>
        <taxon>Flavobacteriales</taxon>
        <taxon>Flavobacteriaceae</taxon>
        <taxon>Myroides</taxon>
    </lineage>
</organism>
<protein>
    <submittedName>
        <fullName evidence="1">Uncharacterized protein</fullName>
    </submittedName>
</protein>
<dbReference type="AlphaFoldDB" id="A0A6I3LK17"/>
<reference evidence="1 2" key="1">
    <citation type="submission" date="2019-11" db="EMBL/GenBank/DDBJ databases">
        <title>Genome of Strain BIT-d1.</title>
        <authorList>
            <person name="Yang Y."/>
        </authorList>
    </citation>
    <scope>NUCLEOTIDE SEQUENCE [LARGE SCALE GENOMIC DNA]</scope>
    <source>
        <strain evidence="1 2">BIT-d1</strain>
    </source>
</reference>
<gene>
    <name evidence="1" type="ORF">GJV76_10925</name>
</gene>
<dbReference type="EMBL" id="WMJX01000024">
    <property type="protein sequence ID" value="MTG98633.1"/>
    <property type="molecule type" value="Genomic_DNA"/>
</dbReference>
<dbReference type="RefSeq" id="WP_155092655.1">
    <property type="nucleotide sequence ID" value="NZ_CP102754.1"/>
</dbReference>
<dbReference type="Proteomes" id="UP000438760">
    <property type="component" value="Unassembled WGS sequence"/>
</dbReference>
<keyword evidence="2" id="KW-1185">Reference proteome</keyword>
<comment type="caution">
    <text evidence="1">The sequence shown here is derived from an EMBL/GenBank/DDBJ whole genome shotgun (WGS) entry which is preliminary data.</text>
</comment>